<name>A0AAD5MTQ8_PARTN</name>
<dbReference type="AlphaFoldDB" id="A0AAD5MTQ8"/>
<reference evidence="1" key="1">
    <citation type="submission" date="2021-06" db="EMBL/GenBank/DDBJ databases">
        <title>Parelaphostrongylus tenuis whole genome reference sequence.</title>
        <authorList>
            <person name="Garwood T.J."/>
            <person name="Larsen P.A."/>
            <person name="Fountain-Jones N.M."/>
            <person name="Garbe J.R."/>
            <person name="Macchietto M.G."/>
            <person name="Kania S.A."/>
            <person name="Gerhold R.W."/>
            <person name="Richards J.E."/>
            <person name="Wolf T.M."/>
        </authorList>
    </citation>
    <scope>NUCLEOTIDE SEQUENCE</scope>
    <source>
        <strain evidence="1">MNPRO001-30</strain>
        <tissue evidence="1">Meninges</tissue>
    </source>
</reference>
<gene>
    <name evidence="1" type="ORF">KIN20_024595</name>
</gene>
<sequence length="120" mass="13728">MVRKIDAAWIDDTVTERMARKWFTKFKAGDNSLEDQSRSGRSQEVDHQAVLEVDDEIPSVKYRMPAEEFIYCSKIRVVTVSARQTLLVGNRFDILDGLPSGELCSKICHTVPCMEDLFLE</sequence>
<organism evidence="1 2">
    <name type="scientific">Parelaphostrongylus tenuis</name>
    <name type="common">Meningeal worm</name>
    <dbReference type="NCBI Taxonomy" id="148309"/>
    <lineage>
        <taxon>Eukaryota</taxon>
        <taxon>Metazoa</taxon>
        <taxon>Ecdysozoa</taxon>
        <taxon>Nematoda</taxon>
        <taxon>Chromadorea</taxon>
        <taxon>Rhabditida</taxon>
        <taxon>Rhabditina</taxon>
        <taxon>Rhabditomorpha</taxon>
        <taxon>Strongyloidea</taxon>
        <taxon>Metastrongylidae</taxon>
        <taxon>Parelaphostrongylus</taxon>
    </lineage>
</organism>
<keyword evidence="2" id="KW-1185">Reference proteome</keyword>
<evidence type="ECO:0000313" key="2">
    <source>
        <dbReference type="Proteomes" id="UP001196413"/>
    </source>
</evidence>
<evidence type="ECO:0008006" key="3">
    <source>
        <dbReference type="Google" id="ProtNLM"/>
    </source>
</evidence>
<evidence type="ECO:0000313" key="1">
    <source>
        <dbReference type="EMBL" id="KAJ1364490.1"/>
    </source>
</evidence>
<proteinExistence type="predicted"/>
<dbReference type="Proteomes" id="UP001196413">
    <property type="component" value="Unassembled WGS sequence"/>
</dbReference>
<comment type="caution">
    <text evidence="1">The sequence shown here is derived from an EMBL/GenBank/DDBJ whole genome shotgun (WGS) entry which is preliminary data.</text>
</comment>
<accession>A0AAD5MTQ8</accession>
<protein>
    <recommendedName>
        <fullName evidence="3">Mos1 transposase HTH domain-containing protein</fullName>
    </recommendedName>
</protein>
<dbReference type="EMBL" id="JAHQIW010004987">
    <property type="protein sequence ID" value="KAJ1364490.1"/>
    <property type="molecule type" value="Genomic_DNA"/>
</dbReference>